<sequence length="484" mass="54663">MIKFNNASFTYKSKERQVGVFNISLSIEEGEFILLTGESGCGKTTLTRLINGLSPEYYTGDLQGEVEINGEKVGQTSIQSLSKIVGSVFQNPKSQFFNVDSTSEIAFGLENMGVDRMEMRDRIGKVAYALNIHELLDRNLFNLSGGEKQKIACASTAVMEAPILVLDEPSSNLDIESIDDLKNILKYWKQQGKTIIIAEHRLFYLMDLVDRVIYMKDGRISKNYSIEEFKDISDKKLHEMGLRSSNIPKFESKDIEYTNEIALENFCVYYNKVVGLEINHLDLPRKHIIGILGKNGAGKSTFANCLCGIADESTGIMKLEGKSYDSKERLEISYMVMQDVNHQLFTESVKEEISLSLSSDEISGQVDEILAQFNLLELKEFHPMSLSGGQKQRVALASALASNSRILILDEPTSGLDYHNMLDVAQSIKQMKDKTVFLITHDPELLKECCDYFIFLENGQVEWSGNYTEENIHKLNDFFKTQNQ</sequence>
<reference evidence="12 13" key="1">
    <citation type="submission" date="2024-04" db="EMBL/GenBank/DDBJ databases">
        <title>Human intestinal bacterial collection.</title>
        <authorList>
            <person name="Pauvert C."/>
            <person name="Hitch T.C.A."/>
            <person name="Clavel T."/>
        </authorList>
    </citation>
    <scope>NUCLEOTIDE SEQUENCE [LARGE SCALE GENOMIC DNA]</scope>
    <source>
        <strain evidence="12 13">CLA-SR-H026</strain>
    </source>
</reference>
<dbReference type="GO" id="GO:0005524">
    <property type="term" value="F:ATP binding"/>
    <property type="evidence" value="ECO:0007669"/>
    <property type="project" value="UniProtKB-KW"/>
</dbReference>
<dbReference type="InterPro" id="IPR017871">
    <property type="entry name" value="ABC_transporter-like_CS"/>
</dbReference>
<dbReference type="PROSITE" id="PS00211">
    <property type="entry name" value="ABC_TRANSPORTER_1"/>
    <property type="match status" value="1"/>
</dbReference>
<keyword evidence="13" id="KW-1185">Reference proteome</keyword>
<comment type="caution">
    <text evidence="12">The sequence shown here is derived from an EMBL/GenBank/DDBJ whole genome shotgun (WGS) entry which is preliminary data.</text>
</comment>
<accession>A0ABV1J3X9</accession>
<dbReference type="InterPro" id="IPR050095">
    <property type="entry name" value="ECF_ABC_transporter_ATP-bd"/>
</dbReference>
<dbReference type="PROSITE" id="PS50893">
    <property type="entry name" value="ABC_TRANSPORTER_2"/>
    <property type="match status" value="2"/>
</dbReference>
<evidence type="ECO:0000313" key="12">
    <source>
        <dbReference type="EMBL" id="MEQ3352881.1"/>
    </source>
</evidence>
<dbReference type="Pfam" id="PF00005">
    <property type="entry name" value="ABC_tran"/>
    <property type="match status" value="2"/>
</dbReference>
<evidence type="ECO:0000256" key="2">
    <source>
        <dbReference type="ARBA" id="ARBA00005417"/>
    </source>
</evidence>
<keyword evidence="4" id="KW-1003">Cell membrane</keyword>
<dbReference type="PANTHER" id="PTHR43553">
    <property type="entry name" value="HEAVY METAL TRANSPORTER"/>
    <property type="match status" value="1"/>
</dbReference>
<keyword evidence="8" id="KW-1278">Translocase</keyword>
<dbReference type="Proteomes" id="UP001481872">
    <property type="component" value="Unassembled WGS sequence"/>
</dbReference>
<evidence type="ECO:0000256" key="6">
    <source>
        <dbReference type="ARBA" id="ARBA00022741"/>
    </source>
</evidence>
<evidence type="ECO:0000256" key="10">
    <source>
        <dbReference type="ARBA" id="ARBA00025157"/>
    </source>
</evidence>
<dbReference type="SUPFAM" id="SSF52540">
    <property type="entry name" value="P-loop containing nucleoside triphosphate hydrolases"/>
    <property type="match status" value="2"/>
</dbReference>
<keyword evidence="7 12" id="KW-0067">ATP-binding</keyword>
<dbReference type="InterPro" id="IPR003593">
    <property type="entry name" value="AAA+_ATPase"/>
</dbReference>
<evidence type="ECO:0000313" key="13">
    <source>
        <dbReference type="Proteomes" id="UP001481872"/>
    </source>
</evidence>
<dbReference type="InterPro" id="IPR003439">
    <property type="entry name" value="ABC_transporter-like_ATP-bd"/>
</dbReference>
<gene>
    <name evidence="12" type="ORF">AAA081_00985</name>
</gene>
<evidence type="ECO:0000256" key="5">
    <source>
        <dbReference type="ARBA" id="ARBA00022737"/>
    </source>
</evidence>
<proteinExistence type="inferred from homology"/>
<keyword evidence="5" id="KW-0677">Repeat</keyword>
<keyword evidence="6" id="KW-0547">Nucleotide-binding</keyword>
<evidence type="ECO:0000256" key="8">
    <source>
        <dbReference type="ARBA" id="ARBA00022967"/>
    </source>
</evidence>
<dbReference type="RefSeq" id="WP_349053276.1">
    <property type="nucleotide sequence ID" value="NZ_JBBNPS010000001.1"/>
</dbReference>
<comment type="function">
    <text evidence="10">Probably part of an ABC transporter complex. Responsible for energy coupling to the transport system.</text>
</comment>
<comment type="subcellular location">
    <subcellularLocation>
        <location evidence="1">Cell membrane</location>
        <topology evidence="1">Peripheral membrane protein</topology>
    </subcellularLocation>
</comment>
<comment type="similarity">
    <text evidence="2">Belongs to the ABC transporter superfamily.</text>
</comment>
<dbReference type="CDD" id="cd03225">
    <property type="entry name" value="ABC_cobalt_CbiO_domain1"/>
    <property type="match status" value="1"/>
</dbReference>
<evidence type="ECO:0000259" key="11">
    <source>
        <dbReference type="PROSITE" id="PS50893"/>
    </source>
</evidence>
<feature type="domain" description="ABC transporter" evidence="11">
    <location>
        <begin position="261"/>
        <end position="483"/>
    </location>
</feature>
<dbReference type="InterPro" id="IPR027417">
    <property type="entry name" value="P-loop_NTPase"/>
</dbReference>
<feature type="domain" description="ABC transporter" evidence="11">
    <location>
        <begin position="2"/>
        <end position="242"/>
    </location>
</feature>
<organism evidence="12 13">
    <name type="scientific">Aedoeadaptatus acetigenes</name>
    <dbReference type="NCBI Taxonomy" id="2981723"/>
    <lineage>
        <taxon>Bacteria</taxon>
        <taxon>Bacillati</taxon>
        <taxon>Bacillota</taxon>
        <taxon>Tissierellia</taxon>
        <taxon>Tissierellales</taxon>
        <taxon>Peptoniphilaceae</taxon>
        <taxon>Aedoeadaptatus</taxon>
    </lineage>
</organism>
<keyword evidence="9" id="KW-0472">Membrane</keyword>
<dbReference type="InterPro" id="IPR015856">
    <property type="entry name" value="ABC_transpr_CbiO/EcfA_su"/>
</dbReference>
<dbReference type="SMART" id="SM00382">
    <property type="entry name" value="AAA"/>
    <property type="match status" value="2"/>
</dbReference>
<evidence type="ECO:0000256" key="9">
    <source>
        <dbReference type="ARBA" id="ARBA00023136"/>
    </source>
</evidence>
<protein>
    <submittedName>
        <fullName evidence="12">ABC transporter ATP-binding protein</fullName>
    </submittedName>
</protein>
<dbReference type="Gene3D" id="3.40.50.300">
    <property type="entry name" value="P-loop containing nucleotide triphosphate hydrolases"/>
    <property type="match status" value="2"/>
</dbReference>
<evidence type="ECO:0000256" key="4">
    <source>
        <dbReference type="ARBA" id="ARBA00022475"/>
    </source>
</evidence>
<name>A0ABV1J3X9_9FIRM</name>
<dbReference type="PANTHER" id="PTHR43553:SF23">
    <property type="entry name" value="ABC TRANSPORTER ATP-BINDING COMPONENT"/>
    <property type="match status" value="1"/>
</dbReference>
<evidence type="ECO:0000256" key="1">
    <source>
        <dbReference type="ARBA" id="ARBA00004202"/>
    </source>
</evidence>
<keyword evidence="3" id="KW-0813">Transport</keyword>
<dbReference type="EMBL" id="JBBNPS010000001">
    <property type="protein sequence ID" value="MEQ3352881.1"/>
    <property type="molecule type" value="Genomic_DNA"/>
</dbReference>
<evidence type="ECO:0000256" key="7">
    <source>
        <dbReference type="ARBA" id="ARBA00022840"/>
    </source>
</evidence>
<evidence type="ECO:0000256" key="3">
    <source>
        <dbReference type="ARBA" id="ARBA00022448"/>
    </source>
</evidence>